<dbReference type="PRINTS" id="PR00449">
    <property type="entry name" value="RASTRNSFRMNG"/>
</dbReference>
<keyword evidence="7" id="KW-0472">Membrane</keyword>
<dbReference type="SMART" id="SM00173">
    <property type="entry name" value="RAS"/>
    <property type="match status" value="1"/>
</dbReference>
<keyword evidence="8" id="KW-0449">Lipoprotein</keyword>
<evidence type="ECO:0000313" key="13">
    <source>
        <dbReference type="EMBL" id="RKO99715.1"/>
    </source>
</evidence>
<evidence type="ECO:0008006" key="15">
    <source>
        <dbReference type="Google" id="ProtNLM"/>
    </source>
</evidence>
<keyword evidence="3" id="KW-0547">Nucleotide-binding</keyword>
<dbReference type="PROSITE" id="PS51421">
    <property type="entry name" value="RAS"/>
    <property type="match status" value="1"/>
</dbReference>
<dbReference type="InterPro" id="IPR020849">
    <property type="entry name" value="Small_GTPase_Ras-type"/>
</dbReference>
<dbReference type="GO" id="GO:0012505">
    <property type="term" value="C:endomembrane system"/>
    <property type="evidence" value="ECO:0007669"/>
    <property type="project" value="UniProtKB-SubCell"/>
</dbReference>
<dbReference type="CDD" id="cd04137">
    <property type="entry name" value="RheB"/>
    <property type="match status" value="1"/>
</dbReference>
<evidence type="ECO:0000256" key="1">
    <source>
        <dbReference type="ARBA" id="ARBA00022481"/>
    </source>
</evidence>
<evidence type="ECO:0000256" key="9">
    <source>
        <dbReference type="ARBA" id="ARBA00023289"/>
    </source>
</evidence>
<evidence type="ECO:0000256" key="7">
    <source>
        <dbReference type="ARBA" id="ARBA00023136"/>
    </source>
</evidence>
<accession>A0A4P9X3U3</accession>
<dbReference type="Pfam" id="PF00071">
    <property type="entry name" value="Ras"/>
    <property type="match status" value="1"/>
</dbReference>
<dbReference type="AlphaFoldDB" id="A0A4P9X3U3"/>
<dbReference type="GO" id="GO:0005525">
    <property type="term" value="F:GTP binding"/>
    <property type="evidence" value="ECO:0007669"/>
    <property type="project" value="UniProtKB-KW"/>
</dbReference>
<proteinExistence type="inferred from homology"/>
<dbReference type="PROSITE" id="PS51420">
    <property type="entry name" value="RHO"/>
    <property type="match status" value="1"/>
</dbReference>
<evidence type="ECO:0000256" key="5">
    <source>
        <dbReference type="ARBA" id="ARBA00022842"/>
    </source>
</evidence>
<organism evidence="13 14">
    <name type="scientific">Caulochytrium protostelioides</name>
    <dbReference type="NCBI Taxonomy" id="1555241"/>
    <lineage>
        <taxon>Eukaryota</taxon>
        <taxon>Fungi</taxon>
        <taxon>Fungi incertae sedis</taxon>
        <taxon>Chytridiomycota</taxon>
        <taxon>Chytridiomycota incertae sedis</taxon>
        <taxon>Chytridiomycetes</taxon>
        <taxon>Caulochytriales</taxon>
        <taxon>Caulochytriaceae</taxon>
        <taxon>Caulochytrium</taxon>
    </lineage>
</organism>
<dbReference type="Proteomes" id="UP000274922">
    <property type="component" value="Unassembled WGS sequence"/>
</dbReference>
<keyword evidence="4" id="KW-0378">Hydrolase</keyword>
<evidence type="ECO:0000256" key="11">
    <source>
        <dbReference type="ARBA" id="ARBA00046278"/>
    </source>
</evidence>
<dbReference type="SMART" id="SM00174">
    <property type="entry name" value="RHO"/>
    <property type="match status" value="1"/>
</dbReference>
<evidence type="ECO:0000256" key="12">
    <source>
        <dbReference type="ARBA" id="ARBA00049117"/>
    </source>
</evidence>
<dbReference type="GO" id="GO:0016020">
    <property type="term" value="C:membrane"/>
    <property type="evidence" value="ECO:0007669"/>
    <property type="project" value="InterPro"/>
</dbReference>
<dbReference type="PANTHER" id="PTHR24070">
    <property type="entry name" value="RAS, DI-RAS, AND RHEB FAMILY MEMBERS OF SMALL GTPASE SUPERFAMILY"/>
    <property type="match status" value="1"/>
</dbReference>
<evidence type="ECO:0000256" key="3">
    <source>
        <dbReference type="ARBA" id="ARBA00022741"/>
    </source>
</evidence>
<comment type="catalytic activity">
    <reaction evidence="12">
        <text>GTP + H2O = GDP + phosphate + H(+)</text>
        <dbReference type="Rhea" id="RHEA:19669"/>
        <dbReference type="ChEBI" id="CHEBI:15377"/>
        <dbReference type="ChEBI" id="CHEBI:15378"/>
        <dbReference type="ChEBI" id="CHEBI:37565"/>
        <dbReference type="ChEBI" id="CHEBI:43474"/>
        <dbReference type="ChEBI" id="CHEBI:58189"/>
    </reaction>
    <physiologicalReaction direction="left-to-right" evidence="12">
        <dbReference type="Rhea" id="RHEA:19670"/>
    </physiologicalReaction>
</comment>
<keyword evidence="6" id="KW-0342">GTP-binding</keyword>
<sequence>MSPPPRVRKIALLGSRAVGKSSLTVQYVENHFAENYYPTIENTFTKITRFRGADYATEIIDTAGQDEYSILHSKHAIGIHGYVLVYAITSRASFEMTQIIRDKILNFTGLDWVPVVLVGNKSDLDGQRQVSLEEGQRMARDWNAGFLEASAKANHNIGRIFESLLERIEGANNANGGHGGPGGPGAAASDDAAAGAAAAPAAATGTAANKGACTIQ</sequence>
<evidence type="ECO:0000256" key="2">
    <source>
        <dbReference type="ARBA" id="ARBA00022723"/>
    </source>
</evidence>
<dbReference type="GO" id="GO:0003924">
    <property type="term" value="F:GTPase activity"/>
    <property type="evidence" value="ECO:0007669"/>
    <property type="project" value="InterPro"/>
</dbReference>
<dbReference type="NCBIfam" id="TIGR00231">
    <property type="entry name" value="small_GTP"/>
    <property type="match status" value="1"/>
</dbReference>
<dbReference type="FunFam" id="3.40.50.300:FF:000273">
    <property type="entry name" value="GTP-binding protein Rheb homolog"/>
    <property type="match status" value="1"/>
</dbReference>
<dbReference type="EMBL" id="ML014262">
    <property type="protein sequence ID" value="RKO99715.1"/>
    <property type="molecule type" value="Genomic_DNA"/>
</dbReference>
<dbReference type="SUPFAM" id="SSF52540">
    <property type="entry name" value="P-loop containing nucleoside triphosphate hydrolases"/>
    <property type="match status" value="1"/>
</dbReference>
<dbReference type="OrthoDB" id="5976022at2759"/>
<dbReference type="InterPro" id="IPR005225">
    <property type="entry name" value="Small_GTP-bd"/>
</dbReference>
<dbReference type="GO" id="GO:0007165">
    <property type="term" value="P:signal transduction"/>
    <property type="evidence" value="ECO:0007669"/>
    <property type="project" value="InterPro"/>
</dbReference>
<dbReference type="InterPro" id="IPR001806">
    <property type="entry name" value="Small_GTPase"/>
</dbReference>
<dbReference type="STRING" id="1555241.A0A4P9X3U3"/>
<name>A0A4P9X3U3_9FUNG</name>
<keyword evidence="2" id="KW-0479">Metal-binding</keyword>
<gene>
    <name evidence="13" type="ORF">CXG81DRAFT_14131</name>
</gene>
<evidence type="ECO:0000256" key="6">
    <source>
        <dbReference type="ARBA" id="ARBA00023134"/>
    </source>
</evidence>
<keyword evidence="5" id="KW-0460">Magnesium</keyword>
<evidence type="ECO:0000256" key="8">
    <source>
        <dbReference type="ARBA" id="ARBA00023288"/>
    </source>
</evidence>
<comment type="subcellular location">
    <subcellularLocation>
        <location evidence="11">Endomembrane system</location>
        <topology evidence="11">Lipid-anchor</topology>
        <orientation evidence="11">Cytoplasmic side</orientation>
    </subcellularLocation>
</comment>
<keyword evidence="14" id="KW-1185">Reference proteome</keyword>
<dbReference type="SMART" id="SM00175">
    <property type="entry name" value="RAB"/>
    <property type="match status" value="1"/>
</dbReference>
<dbReference type="InterPro" id="IPR027417">
    <property type="entry name" value="P-loop_NTPase"/>
</dbReference>
<evidence type="ECO:0000256" key="4">
    <source>
        <dbReference type="ARBA" id="ARBA00022801"/>
    </source>
</evidence>
<evidence type="ECO:0000256" key="10">
    <source>
        <dbReference type="ARBA" id="ARBA00037969"/>
    </source>
</evidence>
<protein>
    <recommendedName>
        <fullName evidence="15">Ras-domain-containing protein</fullName>
    </recommendedName>
</protein>
<comment type="similarity">
    <text evidence="10">Belongs to the small GTPase superfamily. Rheb family.</text>
</comment>
<evidence type="ECO:0000313" key="14">
    <source>
        <dbReference type="Proteomes" id="UP000274922"/>
    </source>
</evidence>
<keyword evidence="9" id="KW-0636">Prenylation</keyword>
<dbReference type="GO" id="GO:0046872">
    <property type="term" value="F:metal ion binding"/>
    <property type="evidence" value="ECO:0007669"/>
    <property type="project" value="UniProtKB-KW"/>
</dbReference>
<keyword evidence="1" id="KW-0488">Methylation</keyword>
<dbReference type="Gene3D" id="3.40.50.300">
    <property type="entry name" value="P-loop containing nucleotide triphosphate hydrolases"/>
    <property type="match status" value="1"/>
</dbReference>
<reference evidence="14" key="1">
    <citation type="journal article" date="2018" name="Nat. Microbiol.">
        <title>Leveraging single-cell genomics to expand the fungal tree of life.</title>
        <authorList>
            <person name="Ahrendt S.R."/>
            <person name="Quandt C.A."/>
            <person name="Ciobanu D."/>
            <person name="Clum A."/>
            <person name="Salamov A."/>
            <person name="Andreopoulos B."/>
            <person name="Cheng J.F."/>
            <person name="Woyke T."/>
            <person name="Pelin A."/>
            <person name="Henrissat B."/>
            <person name="Reynolds N.K."/>
            <person name="Benny G.L."/>
            <person name="Smith M.E."/>
            <person name="James T.Y."/>
            <person name="Grigoriev I.V."/>
        </authorList>
    </citation>
    <scope>NUCLEOTIDE SEQUENCE [LARGE SCALE GENOMIC DNA]</scope>
    <source>
        <strain evidence="14">ATCC 52028</strain>
    </source>
</reference>
<dbReference type="PROSITE" id="PS51419">
    <property type="entry name" value="RAB"/>
    <property type="match status" value="1"/>
</dbReference>